<evidence type="ECO:0000313" key="11">
    <source>
        <dbReference type="Proteomes" id="UP000054266"/>
    </source>
</evidence>
<evidence type="ECO:0000256" key="7">
    <source>
        <dbReference type="SAM" id="MobiDB-lite"/>
    </source>
</evidence>
<comment type="catalytic activity">
    <reaction evidence="1">
        <text>ATP + protein L-histidine = ADP + protein N-phospho-L-histidine.</text>
        <dbReference type="EC" id="2.7.13.3"/>
    </reaction>
</comment>
<feature type="region of interest" description="Disordered" evidence="7">
    <location>
        <begin position="435"/>
        <end position="473"/>
    </location>
</feature>
<keyword evidence="3 6" id="KW-0597">Phosphoprotein</keyword>
<dbReference type="EC" id="2.7.13.3" evidence="2"/>
<dbReference type="PRINTS" id="PR00344">
    <property type="entry name" value="BCTRLSENSOR"/>
</dbReference>
<evidence type="ECO:0000256" key="6">
    <source>
        <dbReference type="PROSITE-ProRule" id="PRU00169"/>
    </source>
</evidence>
<keyword evidence="11" id="KW-1185">Reference proteome</keyword>
<accession>A0A0D2FR23</accession>
<sequence>MSFGTGGPKASEQFRERLVSRYFSATTDLARPNPRLDITEPSARRAANFAPRYSTDTALNAFAQLLLLRLNASHALISLIDSSQQYVLAEAAKSSAAQSGSVSKDNNGLWIGSVILPRETGLCSMVLSNTSESVSYEKQHQDVDPDMVVISDLMADARSCTRSFVRSDPQMRWYAGAPIRSPEGVKLGAVSVFDVRTRQDFSGEEQVILCDTAKTVMNHLEVVKIRAEHQRRDRLIEGLQAFVSGLSGLTSQLTDAADIHHADSNLTAPLVGYGSDRREARHLTWWEAALPSGCKSMFSRAANIIRASGGYDGSAFFYIPSVDSSHKSRPRQEQMDDPVPPEKRRTPMSGSSTPSSPTEESPEAMESQPDREPFGGGETGSYATCPILGLSLNEAREQFRVGDQQQFPRFLVRDMQSLLGPRPRGRVYLLDSLSTALPGDTSSSGSGADVRERDQHDTTASTTPHPEDRQKRRRAAQIKALLKIEPKARAFVCLPVWDYNRQRWFAFSVCWILKPDRDPATDQDLKFLQVFSNSITNTLAHLDSLDESRAKDSFVSSVSHELRSPLHGILGATNFLYDSRMGRFQREMVDTITSCGRTLLDSLEHVMDFAKINNFSKLNNYNVSKTSSPRKQIMESRRKKALAASSLTSSVDMSSVIEEVVEAVVLGFTVQHDFLHSEDAIAGVGVQIPNFTTKPKDLSNSSRIESTRGRVRLCLDLPAGNSHFETQPGAWRRIIMNLVGNALKYTDEGSISISLCVQDAEVAWEDHQSDDSNKPNDGAALFLTVCDTGIGMSNEFLQNHIFKAFSQENSLAVGTGLGLSIVDQVVNSMGGHIEVTSSKGFGSSFGVRLILKKAEVKAAQNARADLIDSVADRLKGIRICILEDVNSKGSQNNTENMLRAEGQFSRSLIRTLKEWFGMDVLTASRWTSKSADLVICLEPSFRQLQSVRSLSAGHLTPPVLFIAHDALESAVLRVDSRVTSPESFVEITYQPLGPRKLAAALLHCLDQVQSYTQSNSAESLLPENSHSHSRTYLQDASAVPKLNGHSGAPKGSTLSREIPQPSNVHTVREERSCILCVDDNPLNLRLLTTFVERKSLPFEQAVNGQEAVDTYIAAPASFRCVLMDISMPVMDGMTATRLIRQYESLNSLPRVPIFALTGLASAAARNEALESGIDRLLTKPVPFDELAEILMLSKARLTTHDSGHYRQN</sequence>
<proteinExistence type="predicted"/>
<dbReference type="GO" id="GO:0005886">
    <property type="term" value="C:plasma membrane"/>
    <property type="evidence" value="ECO:0007669"/>
    <property type="project" value="TreeGrafter"/>
</dbReference>
<dbReference type="PROSITE" id="PS50109">
    <property type="entry name" value="HIS_KIN"/>
    <property type="match status" value="1"/>
</dbReference>
<dbReference type="CDD" id="cd17546">
    <property type="entry name" value="REC_hyHK_CKI1_RcsC-like"/>
    <property type="match status" value="1"/>
</dbReference>
<dbReference type="Pfam" id="PF00072">
    <property type="entry name" value="Response_reg"/>
    <property type="match status" value="1"/>
</dbReference>
<evidence type="ECO:0000256" key="3">
    <source>
        <dbReference type="ARBA" id="ARBA00022553"/>
    </source>
</evidence>
<protein>
    <recommendedName>
        <fullName evidence="2">histidine kinase</fullName>
        <ecNumber evidence="2">2.7.13.3</ecNumber>
    </recommendedName>
</protein>
<dbReference type="PANTHER" id="PTHR43047:SF72">
    <property type="entry name" value="OSMOSENSING HISTIDINE PROTEIN KINASE SLN1"/>
    <property type="match status" value="1"/>
</dbReference>
<dbReference type="SUPFAM" id="SSF55874">
    <property type="entry name" value="ATPase domain of HSP90 chaperone/DNA topoisomerase II/histidine kinase"/>
    <property type="match status" value="1"/>
</dbReference>
<keyword evidence="4" id="KW-0808">Transferase</keyword>
<dbReference type="GO" id="GO:0000155">
    <property type="term" value="F:phosphorelay sensor kinase activity"/>
    <property type="evidence" value="ECO:0007669"/>
    <property type="project" value="InterPro"/>
</dbReference>
<dbReference type="Gene3D" id="3.30.565.10">
    <property type="entry name" value="Histidine kinase-like ATPase, C-terminal domain"/>
    <property type="match status" value="1"/>
</dbReference>
<name>A0A0D2FR23_9EURO</name>
<dbReference type="Proteomes" id="UP000054266">
    <property type="component" value="Unassembled WGS sequence"/>
</dbReference>
<dbReference type="SUPFAM" id="SSF52172">
    <property type="entry name" value="CheY-like"/>
    <property type="match status" value="1"/>
</dbReference>
<dbReference type="PANTHER" id="PTHR43047">
    <property type="entry name" value="TWO-COMPONENT HISTIDINE PROTEIN KINASE"/>
    <property type="match status" value="1"/>
</dbReference>
<evidence type="ECO:0000256" key="5">
    <source>
        <dbReference type="ARBA" id="ARBA00022777"/>
    </source>
</evidence>
<dbReference type="CDD" id="cd00082">
    <property type="entry name" value="HisKA"/>
    <property type="match status" value="1"/>
</dbReference>
<dbReference type="Gene3D" id="3.30.450.40">
    <property type="match status" value="1"/>
</dbReference>
<feature type="compositionally biased region" description="Polar residues" evidence="7">
    <location>
        <begin position="1052"/>
        <end position="1062"/>
    </location>
</feature>
<dbReference type="InterPro" id="IPR029016">
    <property type="entry name" value="GAF-like_dom_sf"/>
</dbReference>
<dbReference type="Gene3D" id="3.40.50.2300">
    <property type="match status" value="1"/>
</dbReference>
<organism evidence="10 11">
    <name type="scientific">Phialophora macrospora</name>
    <dbReference type="NCBI Taxonomy" id="1851006"/>
    <lineage>
        <taxon>Eukaryota</taxon>
        <taxon>Fungi</taxon>
        <taxon>Dikarya</taxon>
        <taxon>Ascomycota</taxon>
        <taxon>Pezizomycotina</taxon>
        <taxon>Eurotiomycetes</taxon>
        <taxon>Chaetothyriomycetidae</taxon>
        <taxon>Chaetothyriales</taxon>
        <taxon>Herpotrichiellaceae</taxon>
        <taxon>Phialophora</taxon>
    </lineage>
</organism>
<dbReference type="Pfam" id="PF02518">
    <property type="entry name" value="HATPase_c"/>
    <property type="match status" value="1"/>
</dbReference>
<evidence type="ECO:0000256" key="2">
    <source>
        <dbReference type="ARBA" id="ARBA00012438"/>
    </source>
</evidence>
<dbReference type="SUPFAM" id="SSF55781">
    <property type="entry name" value="GAF domain-like"/>
    <property type="match status" value="1"/>
</dbReference>
<dbReference type="HOGENOM" id="CLU_002763_0_0_1"/>
<dbReference type="STRING" id="5601.A0A0D2FR23"/>
<dbReference type="InterPro" id="IPR036890">
    <property type="entry name" value="HATPase_C_sf"/>
</dbReference>
<feature type="domain" description="Response regulatory" evidence="9">
    <location>
        <begin position="1073"/>
        <end position="1194"/>
    </location>
</feature>
<dbReference type="SMART" id="SM00387">
    <property type="entry name" value="HATPase_c"/>
    <property type="match status" value="1"/>
</dbReference>
<dbReference type="GO" id="GO:0009927">
    <property type="term" value="F:histidine phosphotransfer kinase activity"/>
    <property type="evidence" value="ECO:0007669"/>
    <property type="project" value="TreeGrafter"/>
</dbReference>
<dbReference type="SMART" id="SM00448">
    <property type="entry name" value="REC"/>
    <property type="match status" value="1"/>
</dbReference>
<dbReference type="InterPro" id="IPR001789">
    <property type="entry name" value="Sig_transdc_resp-reg_receiver"/>
</dbReference>
<feature type="compositionally biased region" description="Low complexity" evidence="7">
    <location>
        <begin position="347"/>
        <end position="367"/>
    </location>
</feature>
<dbReference type="InterPro" id="IPR004358">
    <property type="entry name" value="Sig_transdc_His_kin-like_C"/>
</dbReference>
<dbReference type="InterPro" id="IPR005467">
    <property type="entry name" value="His_kinase_dom"/>
</dbReference>
<feature type="region of interest" description="Disordered" evidence="7">
    <location>
        <begin position="1043"/>
        <end position="1062"/>
    </location>
</feature>
<dbReference type="EMBL" id="KN846958">
    <property type="protein sequence ID" value="KIW68990.1"/>
    <property type="molecule type" value="Genomic_DNA"/>
</dbReference>
<dbReference type="Gene3D" id="1.10.287.130">
    <property type="match status" value="1"/>
</dbReference>
<dbReference type="InterPro" id="IPR003661">
    <property type="entry name" value="HisK_dim/P_dom"/>
</dbReference>
<feature type="domain" description="Histidine kinase" evidence="8">
    <location>
        <begin position="557"/>
        <end position="853"/>
    </location>
</feature>
<feature type="modified residue" description="4-aspartylphosphate" evidence="6">
    <location>
        <position position="1124"/>
    </location>
</feature>
<evidence type="ECO:0000259" key="9">
    <source>
        <dbReference type="PROSITE" id="PS50110"/>
    </source>
</evidence>
<keyword evidence="5" id="KW-0418">Kinase</keyword>
<dbReference type="PROSITE" id="PS50110">
    <property type="entry name" value="RESPONSE_REGULATORY"/>
    <property type="match status" value="1"/>
</dbReference>
<dbReference type="SMART" id="SM00388">
    <property type="entry name" value="HisKA"/>
    <property type="match status" value="1"/>
</dbReference>
<evidence type="ECO:0000259" key="8">
    <source>
        <dbReference type="PROSITE" id="PS50109"/>
    </source>
</evidence>
<evidence type="ECO:0000313" key="10">
    <source>
        <dbReference type="EMBL" id="KIW68990.1"/>
    </source>
</evidence>
<evidence type="ECO:0000256" key="1">
    <source>
        <dbReference type="ARBA" id="ARBA00000085"/>
    </source>
</evidence>
<feature type="compositionally biased region" description="Polar residues" evidence="7">
    <location>
        <begin position="435"/>
        <end position="446"/>
    </location>
</feature>
<dbReference type="InterPro" id="IPR003594">
    <property type="entry name" value="HATPase_dom"/>
</dbReference>
<evidence type="ECO:0000256" key="4">
    <source>
        <dbReference type="ARBA" id="ARBA00022679"/>
    </source>
</evidence>
<dbReference type="AlphaFoldDB" id="A0A0D2FR23"/>
<feature type="compositionally biased region" description="Basic and acidic residues" evidence="7">
    <location>
        <begin position="324"/>
        <end position="345"/>
    </location>
</feature>
<gene>
    <name evidence="10" type="ORF">PV04_04897</name>
</gene>
<dbReference type="InterPro" id="IPR036097">
    <property type="entry name" value="HisK_dim/P_sf"/>
</dbReference>
<feature type="region of interest" description="Disordered" evidence="7">
    <location>
        <begin position="324"/>
        <end position="382"/>
    </location>
</feature>
<dbReference type="InterPro" id="IPR011006">
    <property type="entry name" value="CheY-like_superfamily"/>
</dbReference>
<dbReference type="Pfam" id="PF00512">
    <property type="entry name" value="HisKA"/>
    <property type="match status" value="1"/>
</dbReference>
<reference evidence="10 11" key="1">
    <citation type="submission" date="2015-01" db="EMBL/GenBank/DDBJ databases">
        <title>The Genome Sequence of Capronia semiimmersa CBS27337.</title>
        <authorList>
            <consortium name="The Broad Institute Genomics Platform"/>
            <person name="Cuomo C."/>
            <person name="de Hoog S."/>
            <person name="Gorbushina A."/>
            <person name="Stielow B."/>
            <person name="Teixiera M."/>
            <person name="Abouelleil A."/>
            <person name="Chapman S.B."/>
            <person name="Priest M."/>
            <person name="Young S.K."/>
            <person name="Wortman J."/>
            <person name="Nusbaum C."/>
            <person name="Birren B."/>
        </authorList>
    </citation>
    <scope>NUCLEOTIDE SEQUENCE [LARGE SCALE GENOMIC DNA]</scope>
    <source>
        <strain evidence="10 11">CBS 27337</strain>
    </source>
</reference>
<dbReference type="SUPFAM" id="SSF47384">
    <property type="entry name" value="Homodimeric domain of signal transducing histidine kinase"/>
    <property type="match status" value="1"/>
</dbReference>